<dbReference type="OMA" id="NAYWEIN"/>
<dbReference type="PROSITE" id="PS51762">
    <property type="entry name" value="GH16_2"/>
    <property type="match status" value="1"/>
</dbReference>
<keyword evidence="4" id="KW-1185">Reference proteome</keyword>
<sequence length="332" mass="36179">MRTGVAILSLVSVLIPAASTQFTLADVYVGNDFFNGWSWQTINDPTNGRVNYVSQGVARGMNLSYATDTKFFMRADDYNIVPPNTRGRNSVRILSNKAYGDSLAVLDLQHMPEGCSTWPAFWSLSQKGPWPAGGEIDIIEGVNMDTQNLMSLHTSPGCTMPQQRLETGTVTSTNCDANVNYNQGCGVQDAAGSFGVPFNARGGGWYAMARTQQDGIRVWFWPRDSPDVPLAVRAPVPGLFPTIMPDPTWGAPVAAFPIGPYCDYAAHFDAHQFVFDLTFCGDLAGNVYTSTGCSGSCVDFVNNNPQAFTNAYWEVNSLRIYTATETPYPPIV</sequence>
<dbReference type="OrthoDB" id="192832at2759"/>
<proteinExistence type="predicted"/>
<gene>
    <name evidence="3" type="ORF">WOLCODRAFT_108338</name>
</gene>
<dbReference type="STRING" id="742152.A0A2H3JHK8"/>
<feature type="signal peptide" evidence="1">
    <location>
        <begin position="1"/>
        <end position="25"/>
    </location>
</feature>
<dbReference type="InterPro" id="IPR000757">
    <property type="entry name" value="Beta-glucanase-like"/>
</dbReference>
<dbReference type="EMBL" id="KB467865">
    <property type="protein sequence ID" value="PCH36174.1"/>
    <property type="molecule type" value="Genomic_DNA"/>
</dbReference>
<evidence type="ECO:0000313" key="3">
    <source>
        <dbReference type="EMBL" id="PCH36174.1"/>
    </source>
</evidence>
<evidence type="ECO:0000259" key="2">
    <source>
        <dbReference type="PROSITE" id="PS51762"/>
    </source>
</evidence>
<keyword evidence="1" id="KW-0732">Signal</keyword>
<reference evidence="3 4" key="1">
    <citation type="journal article" date="2012" name="Science">
        <title>The Paleozoic origin of enzymatic lignin decomposition reconstructed from 31 fungal genomes.</title>
        <authorList>
            <person name="Floudas D."/>
            <person name="Binder M."/>
            <person name="Riley R."/>
            <person name="Barry K."/>
            <person name="Blanchette R.A."/>
            <person name="Henrissat B."/>
            <person name="Martinez A.T."/>
            <person name="Otillar R."/>
            <person name="Spatafora J.W."/>
            <person name="Yadav J.S."/>
            <person name="Aerts A."/>
            <person name="Benoit I."/>
            <person name="Boyd A."/>
            <person name="Carlson A."/>
            <person name="Copeland A."/>
            <person name="Coutinho P.M."/>
            <person name="de Vries R.P."/>
            <person name="Ferreira P."/>
            <person name="Findley K."/>
            <person name="Foster B."/>
            <person name="Gaskell J."/>
            <person name="Glotzer D."/>
            <person name="Gorecki P."/>
            <person name="Heitman J."/>
            <person name="Hesse C."/>
            <person name="Hori C."/>
            <person name="Igarashi K."/>
            <person name="Jurgens J.A."/>
            <person name="Kallen N."/>
            <person name="Kersten P."/>
            <person name="Kohler A."/>
            <person name="Kuees U."/>
            <person name="Kumar T.K.A."/>
            <person name="Kuo A."/>
            <person name="LaButti K."/>
            <person name="Larrondo L.F."/>
            <person name="Lindquist E."/>
            <person name="Ling A."/>
            <person name="Lombard V."/>
            <person name="Lucas S."/>
            <person name="Lundell T."/>
            <person name="Martin R."/>
            <person name="McLaughlin D.J."/>
            <person name="Morgenstern I."/>
            <person name="Morin E."/>
            <person name="Murat C."/>
            <person name="Nagy L.G."/>
            <person name="Nolan M."/>
            <person name="Ohm R.A."/>
            <person name="Patyshakuliyeva A."/>
            <person name="Rokas A."/>
            <person name="Ruiz-Duenas F.J."/>
            <person name="Sabat G."/>
            <person name="Salamov A."/>
            <person name="Samejima M."/>
            <person name="Schmutz J."/>
            <person name="Slot J.C."/>
            <person name="St John F."/>
            <person name="Stenlid J."/>
            <person name="Sun H."/>
            <person name="Sun S."/>
            <person name="Syed K."/>
            <person name="Tsang A."/>
            <person name="Wiebenga A."/>
            <person name="Young D."/>
            <person name="Pisabarro A."/>
            <person name="Eastwood D.C."/>
            <person name="Martin F."/>
            <person name="Cullen D."/>
            <person name="Grigoriev I.V."/>
            <person name="Hibbett D.S."/>
        </authorList>
    </citation>
    <scope>NUCLEOTIDE SEQUENCE [LARGE SCALE GENOMIC DNA]</scope>
    <source>
        <strain evidence="3 4">MD-104</strain>
    </source>
</reference>
<dbReference type="SUPFAM" id="SSF49899">
    <property type="entry name" value="Concanavalin A-like lectins/glucanases"/>
    <property type="match status" value="1"/>
</dbReference>
<dbReference type="InterPro" id="IPR013320">
    <property type="entry name" value="ConA-like_dom_sf"/>
</dbReference>
<dbReference type="CDD" id="cd02181">
    <property type="entry name" value="GH16_fungal_Lam16A_glucanase"/>
    <property type="match status" value="1"/>
</dbReference>
<dbReference type="PANTHER" id="PTHR10963">
    <property type="entry name" value="GLYCOSYL HYDROLASE-RELATED"/>
    <property type="match status" value="1"/>
</dbReference>
<dbReference type="AlphaFoldDB" id="A0A2H3JHK8"/>
<name>A0A2H3JHK8_WOLCO</name>
<dbReference type="InterPro" id="IPR050546">
    <property type="entry name" value="Glycosyl_Hydrlase_16"/>
</dbReference>
<dbReference type="Proteomes" id="UP000218811">
    <property type="component" value="Unassembled WGS sequence"/>
</dbReference>
<evidence type="ECO:0000256" key="1">
    <source>
        <dbReference type="SAM" id="SignalP"/>
    </source>
</evidence>
<dbReference type="GO" id="GO:0009251">
    <property type="term" value="P:glucan catabolic process"/>
    <property type="evidence" value="ECO:0007669"/>
    <property type="project" value="TreeGrafter"/>
</dbReference>
<dbReference type="GO" id="GO:0004553">
    <property type="term" value="F:hydrolase activity, hydrolyzing O-glycosyl compounds"/>
    <property type="evidence" value="ECO:0007669"/>
    <property type="project" value="InterPro"/>
</dbReference>
<keyword evidence="3" id="KW-0378">Hydrolase</keyword>
<feature type="chain" id="PRO_5013635318" evidence="1">
    <location>
        <begin position="26"/>
        <end position="332"/>
    </location>
</feature>
<evidence type="ECO:0000313" key="4">
    <source>
        <dbReference type="Proteomes" id="UP000218811"/>
    </source>
</evidence>
<organism evidence="3 4">
    <name type="scientific">Wolfiporia cocos (strain MD-104)</name>
    <name type="common">Brown rot fungus</name>
    <dbReference type="NCBI Taxonomy" id="742152"/>
    <lineage>
        <taxon>Eukaryota</taxon>
        <taxon>Fungi</taxon>
        <taxon>Dikarya</taxon>
        <taxon>Basidiomycota</taxon>
        <taxon>Agaricomycotina</taxon>
        <taxon>Agaricomycetes</taxon>
        <taxon>Polyporales</taxon>
        <taxon>Phaeolaceae</taxon>
        <taxon>Wolfiporia</taxon>
    </lineage>
</organism>
<accession>A0A2H3JHK8</accession>
<dbReference type="Pfam" id="PF26113">
    <property type="entry name" value="GH16_XgeA"/>
    <property type="match status" value="1"/>
</dbReference>
<feature type="domain" description="GH16" evidence="2">
    <location>
        <begin position="35"/>
        <end position="273"/>
    </location>
</feature>
<dbReference type="PANTHER" id="PTHR10963:SF24">
    <property type="entry name" value="GLYCOSIDASE C21B10.07-RELATED"/>
    <property type="match status" value="1"/>
</dbReference>
<dbReference type="Gene3D" id="2.60.120.200">
    <property type="match status" value="1"/>
</dbReference>
<protein>
    <submittedName>
        <fullName evidence="3">Glycoside hydrolase family 16 protein</fullName>
    </submittedName>
</protein>